<dbReference type="OrthoDB" id="5956066at2759"/>
<protein>
    <submittedName>
        <fullName evidence="9">Vitellogenin 1</fullName>
    </submittedName>
</protein>
<accession>A0A142IX92</accession>
<dbReference type="SMART" id="SM00216">
    <property type="entry name" value="VWD"/>
    <property type="match status" value="1"/>
</dbReference>
<dbReference type="SUPFAM" id="SSF56968">
    <property type="entry name" value="Lipovitellin-phosvitin complex, beta-sheet shell regions"/>
    <property type="match status" value="2"/>
</dbReference>
<dbReference type="InterPro" id="IPR050733">
    <property type="entry name" value="Vitellogenin/Apolipophorin"/>
</dbReference>
<comment type="caution">
    <text evidence="5">Lacks conserved residue(s) required for the propagation of feature annotation.</text>
</comment>
<dbReference type="InterPro" id="IPR001747">
    <property type="entry name" value="Vitellogenin_N"/>
</dbReference>
<dbReference type="PROSITE" id="PS51233">
    <property type="entry name" value="VWFD"/>
    <property type="match status" value="1"/>
</dbReference>
<dbReference type="Pfam" id="PF01347">
    <property type="entry name" value="Vitellogenin_N"/>
    <property type="match status" value="1"/>
</dbReference>
<keyword evidence="1 6" id="KW-0732">Signal</keyword>
<feature type="disulfide bond" evidence="5">
    <location>
        <begin position="228"/>
        <end position="231"/>
    </location>
</feature>
<evidence type="ECO:0000259" key="8">
    <source>
        <dbReference type="PROSITE" id="PS51233"/>
    </source>
</evidence>
<feature type="chain" id="PRO_5012678309" evidence="6">
    <location>
        <begin position="16"/>
        <end position="1595"/>
    </location>
</feature>
<sequence>MKLLLILLGIALANAATTITQNNDLERSITIHRNTPEKYPTEFELGKSHRYNYTADIRNRFPQTTNDNETVGQRLQCIVEIYPLTTTLWNMRLVDPTLFEINATHDKPERMVNSTKVTEELRELLKYNVSFQITQGKIETVWANKPEEEWIVNLKKGIMNMISLQMERDNVYEVDEEGVSGTCKTLYTVKETRNEDLMTILNVTKVRDLTNCSKTAFNKLWTFRSGDCDTCDKNKDTMEATATFKYNITGTRQRYIINGVRSDARYVFFPMGIKGGSVSVQVNQSLQLINVTTDPYFEKCPTQESRGGLTYKFPEIVKVEEEMLNTVNKVNFFLKKLEEQTIKPFTIDTPSHFLLLVKSLSEADYNTLENIWNMVREKPEQRKWLIEAIPFVNQEEMTQLIKELITSEETLLTTEEKITILQRIGFIRQPTEKTVETLRDICEHKVLQWHHNTKVNTTYVYHLVRMRHSCYRSLGIQIHALKKMNKFVSPSLVHTLTVCEKKFSESVSLTEWDPTVYKQTVANRISKEVGDYLTMEEAQTLLETTIKTKVREMCLIAIGQAGLPDHITYVQPILEQTFTNQTRDVRIAACSAMRRMRTIPNKVLSVTLPLLRNPYEDSELRITAYLVTTLTTKRPSVFTLIGQELNHEKSQQVRSFIYSHLKMLSENVEPCEKDKAIAAHYALVFTKPFNRGPTYSKVRIVGTYDHETKLGANIQTRTIFSEGELTPSRTNVGLEVDTFGKKTGIVEVEVRTSGMTNLLEKMFGHEGHFYNRKSIFDLLKESKRKRRSSSNNEEELNKINEKVNPYEVTPEDPRLRVYVKMMGNRVLDMDVNKDYLTTLIKEGKFLTDWTSLDEELAKKQMFNTTKGMVLMDYMFQHPTIMGLPLSYNTTVASILRVKINATVQAHPSLLLSQETLTGSFNITPEVVVNAVFKMGCHIPQIKFGSAMNTTFNVTLPVHTNVSIDFTKKKYEVLFPQIERNLTFLNFTHKLYTFWQRKDEMENQTILNTTLTNRKPVQKVFCVEPINDTKVCMNVTFTPRLGQPTSPYHPLTGPSWLSIYNNKTFWAPKMIKFMYHVKNPASWETEKNVDLIMTTTGIKRDLTEYENITTFSVRVNHPNKRITIQTTDNQHPTWHSEITAINKEGGEVDVEAKWGYPRTYTQMINNTEKTFHREYFWKINSQSWTWNNTRNITIYWAEVPSWVKNVTWLTKTYVLPIVLETVKKTTDTDFIVEPMMNPMVNSTTVSLKIKTNFTMDIEIHLPIEKITLVNVTVPVNTSVLNRNIPDAVNTIQRRLTEKYLSGNCTYNHTGKFMTYDQVPFKYNLTGSCPHVLTKDCSPEQRFTVLVQNTRQSNEVVRTNPIVTIFIDNHKVELITQNTGEVYAKYNGMEEMTHHDSSPLETAVGTIERNRTHITMKTTIGLTVVYCKHNVTTYLSPWYVNKTCGLCGDFNGETFLDMKNTKGEEVKNSTKFGASWLVQGDDCTDQTCKLTKEDLYALPEMVYLANKPAVCFSKEPVKLCPIGCNNESPENVFTTAFVPTKQFVKVPFFCMASENVEETKAQMKTRSELIKSQPIDLYRDIELPHECKCTSDCNTKQ</sequence>
<evidence type="ECO:0000256" key="3">
    <source>
        <dbReference type="ARBA" id="ARBA00023157"/>
    </source>
</evidence>
<name>A0A142IX92_PATMI</name>
<dbReference type="PANTHER" id="PTHR23345:SF15">
    <property type="entry name" value="VITELLOGENIN 1-RELATED"/>
    <property type="match status" value="1"/>
</dbReference>
<dbReference type="InterPro" id="IPR015817">
    <property type="entry name" value="Vitellinogen_open_b-sht_sub1"/>
</dbReference>
<feature type="signal peptide" evidence="6">
    <location>
        <begin position="1"/>
        <end position="15"/>
    </location>
</feature>
<dbReference type="SUPFAM" id="SSF48431">
    <property type="entry name" value="Lipovitellin-phosvitin complex, superhelical domain"/>
    <property type="match status" value="1"/>
</dbReference>
<dbReference type="Gene3D" id="1.25.10.20">
    <property type="entry name" value="Vitellinogen, superhelical"/>
    <property type="match status" value="1"/>
</dbReference>
<dbReference type="Gene3D" id="2.20.80.10">
    <property type="entry name" value="Lipovitellin-phosvitin complex, chain A, domain 4"/>
    <property type="match status" value="1"/>
</dbReference>
<keyword evidence="4" id="KW-0325">Glycoprotein</keyword>
<dbReference type="Gene3D" id="2.20.50.20">
    <property type="entry name" value="Lipovitellin. Chain A, domain 3"/>
    <property type="match status" value="1"/>
</dbReference>
<keyword evidence="2" id="KW-0758">Storage protein</keyword>
<proteinExistence type="evidence at transcript level"/>
<dbReference type="InterPro" id="IPR001846">
    <property type="entry name" value="VWF_type-D"/>
</dbReference>
<evidence type="ECO:0000256" key="4">
    <source>
        <dbReference type="ARBA" id="ARBA00023180"/>
    </source>
</evidence>
<feature type="domain" description="Vitellogenin" evidence="7">
    <location>
        <begin position="43"/>
        <end position="730"/>
    </location>
</feature>
<dbReference type="GO" id="GO:0045735">
    <property type="term" value="F:nutrient reservoir activity"/>
    <property type="evidence" value="ECO:0007669"/>
    <property type="project" value="UniProtKB-KW"/>
</dbReference>
<dbReference type="Pfam" id="PF09172">
    <property type="entry name" value="Vit_open_b-sht"/>
    <property type="match status" value="1"/>
</dbReference>
<reference evidence="9" key="1">
    <citation type="submission" date="2016-01" db="EMBL/GenBank/DDBJ databases">
        <authorList>
            <person name="Oliw E.H."/>
        </authorList>
    </citation>
    <scope>NUCLEOTIDE SEQUENCE</scope>
</reference>
<dbReference type="InterPro" id="IPR015816">
    <property type="entry name" value="Vitellinogen_b-sht_N"/>
</dbReference>
<evidence type="ECO:0000256" key="5">
    <source>
        <dbReference type="PROSITE-ProRule" id="PRU00557"/>
    </source>
</evidence>
<organism evidence="9">
    <name type="scientific">Patiria miniata</name>
    <name type="common">Bat star</name>
    <name type="synonym">Asterina miniata</name>
    <dbReference type="NCBI Taxonomy" id="46514"/>
    <lineage>
        <taxon>Eukaryota</taxon>
        <taxon>Metazoa</taxon>
        <taxon>Echinodermata</taxon>
        <taxon>Eleutherozoa</taxon>
        <taxon>Asterozoa</taxon>
        <taxon>Asteroidea</taxon>
        <taxon>Valvatacea</taxon>
        <taxon>Valvatida</taxon>
        <taxon>Asterinidae</taxon>
        <taxon>Patiria</taxon>
    </lineage>
</organism>
<dbReference type="PROSITE" id="PS51211">
    <property type="entry name" value="VITELLOGENIN"/>
    <property type="match status" value="1"/>
</dbReference>
<dbReference type="InterPro" id="IPR015255">
    <property type="entry name" value="Vitellinogen_open_b-sht"/>
</dbReference>
<dbReference type="SMART" id="SM00638">
    <property type="entry name" value="LPD_N"/>
    <property type="match status" value="1"/>
</dbReference>
<dbReference type="Pfam" id="PF00094">
    <property type="entry name" value="VWD"/>
    <property type="match status" value="1"/>
</dbReference>
<evidence type="ECO:0000259" key="7">
    <source>
        <dbReference type="PROSITE" id="PS51211"/>
    </source>
</evidence>
<evidence type="ECO:0000256" key="2">
    <source>
        <dbReference type="ARBA" id="ARBA00022761"/>
    </source>
</evidence>
<feature type="domain" description="VWFD" evidence="8">
    <location>
        <begin position="1301"/>
        <end position="1482"/>
    </location>
</feature>
<dbReference type="InterPro" id="IPR011030">
    <property type="entry name" value="Lipovitellin_superhlx_dom"/>
</dbReference>
<keyword evidence="3 5" id="KW-1015">Disulfide bond</keyword>
<evidence type="ECO:0000313" key="9">
    <source>
        <dbReference type="EMBL" id="AMR68934.1"/>
    </source>
</evidence>
<dbReference type="Gene3D" id="2.30.230.10">
    <property type="entry name" value="Lipovitellin, beta-sheet shell regions, chain A"/>
    <property type="match status" value="1"/>
</dbReference>
<dbReference type="SMART" id="SM01169">
    <property type="entry name" value="DUF1943"/>
    <property type="match status" value="1"/>
</dbReference>
<dbReference type="GO" id="GO:0005319">
    <property type="term" value="F:lipid transporter activity"/>
    <property type="evidence" value="ECO:0007669"/>
    <property type="project" value="InterPro"/>
</dbReference>
<dbReference type="PANTHER" id="PTHR23345">
    <property type="entry name" value="VITELLOGENIN-RELATED"/>
    <property type="match status" value="1"/>
</dbReference>
<dbReference type="EMBL" id="KU569217">
    <property type="protein sequence ID" value="AMR68934.1"/>
    <property type="molecule type" value="mRNA"/>
</dbReference>
<dbReference type="InterPro" id="IPR015819">
    <property type="entry name" value="Lipid_transp_b-sht_shell"/>
</dbReference>
<evidence type="ECO:0000256" key="1">
    <source>
        <dbReference type="ARBA" id="ARBA00022729"/>
    </source>
</evidence>
<evidence type="ECO:0000256" key="6">
    <source>
        <dbReference type="SAM" id="SignalP"/>
    </source>
</evidence>